<accession>V7AMS6</accession>
<evidence type="ECO:0000313" key="2">
    <source>
        <dbReference type="EMBL" id="ESW06794.1"/>
    </source>
</evidence>
<dbReference type="Gramene" id="ESW06794">
    <property type="protein sequence ID" value="ESW06794"/>
    <property type="gene ID" value="PHAVU_010G077400g"/>
</dbReference>
<gene>
    <name evidence="2" type="ORF">PHAVU_010G077400g</name>
</gene>
<dbReference type="EMBL" id="CM002297">
    <property type="protein sequence ID" value="ESW06794.1"/>
    <property type="molecule type" value="Genomic_DNA"/>
</dbReference>
<feature type="compositionally biased region" description="Basic residues" evidence="1">
    <location>
        <begin position="83"/>
        <end position="96"/>
    </location>
</feature>
<evidence type="ECO:0000256" key="1">
    <source>
        <dbReference type="SAM" id="MobiDB-lite"/>
    </source>
</evidence>
<sequence length="124" mass="14449">MVEAQSHRYMKNPAEEIHLVGRAYYALKRTLPNTPKIKGTYKTKNFHCIYKRYTMDISITLYEKPKKLHSPLMSIKPGEKQTKHSTQHRPRLHTVAHKQPPTPCSCCSLRAEPKPKNMDHQQQA</sequence>
<name>V7AMS6_PHAVU</name>
<evidence type="ECO:0000313" key="3">
    <source>
        <dbReference type="Proteomes" id="UP000000226"/>
    </source>
</evidence>
<feature type="compositionally biased region" description="Basic and acidic residues" evidence="1">
    <location>
        <begin position="111"/>
        <end position="124"/>
    </location>
</feature>
<protein>
    <submittedName>
        <fullName evidence="2">Uncharacterized protein</fullName>
    </submittedName>
</protein>
<dbReference type="Proteomes" id="UP000000226">
    <property type="component" value="Chromosome 10"/>
</dbReference>
<feature type="region of interest" description="Disordered" evidence="1">
    <location>
        <begin position="71"/>
        <end position="124"/>
    </location>
</feature>
<reference evidence="3" key="1">
    <citation type="journal article" date="2014" name="Nat. Genet.">
        <title>A reference genome for common bean and genome-wide analysis of dual domestications.</title>
        <authorList>
            <person name="Schmutz J."/>
            <person name="McClean P.E."/>
            <person name="Mamidi S."/>
            <person name="Wu G.A."/>
            <person name="Cannon S.B."/>
            <person name="Grimwood J."/>
            <person name="Jenkins J."/>
            <person name="Shu S."/>
            <person name="Song Q."/>
            <person name="Chavarro C."/>
            <person name="Torres-Torres M."/>
            <person name="Geffroy V."/>
            <person name="Moghaddam S.M."/>
            <person name="Gao D."/>
            <person name="Abernathy B."/>
            <person name="Barry K."/>
            <person name="Blair M."/>
            <person name="Brick M.A."/>
            <person name="Chovatia M."/>
            <person name="Gepts P."/>
            <person name="Goodstein D.M."/>
            <person name="Gonzales M."/>
            <person name="Hellsten U."/>
            <person name="Hyten D.L."/>
            <person name="Jia G."/>
            <person name="Kelly J.D."/>
            <person name="Kudrna D."/>
            <person name="Lee R."/>
            <person name="Richard M.M."/>
            <person name="Miklas P.N."/>
            <person name="Osorno J.M."/>
            <person name="Rodrigues J."/>
            <person name="Thareau V."/>
            <person name="Urrea C.A."/>
            <person name="Wang M."/>
            <person name="Yu Y."/>
            <person name="Zhang M."/>
            <person name="Wing R.A."/>
            <person name="Cregan P.B."/>
            <person name="Rokhsar D.S."/>
            <person name="Jackson S.A."/>
        </authorList>
    </citation>
    <scope>NUCLEOTIDE SEQUENCE [LARGE SCALE GENOMIC DNA]</scope>
    <source>
        <strain evidence="3">cv. G19833</strain>
    </source>
</reference>
<organism evidence="2 3">
    <name type="scientific">Phaseolus vulgaris</name>
    <name type="common">Kidney bean</name>
    <name type="synonym">French bean</name>
    <dbReference type="NCBI Taxonomy" id="3885"/>
    <lineage>
        <taxon>Eukaryota</taxon>
        <taxon>Viridiplantae</taxon>
        <taxon>Streptophyta</taxon>
        <taxon>Embryophyta</taxon>
        <taxon>Tracheophyta</taxon>
        <taxon>Spermatophyta</taxon>
        <taxon>Magnoliopsida</taxon>
        <taxon>eudicotyledons</taxon>
        <taxon>Gunneridae</taxon>
        <taxon>Pentapetalae</taxon>
        <taxon>rosids</taxon>
        <taxon>fabids</taxon>
        <taxon>Fabales</taxon>
        <taxon>Fabaceae</taxon>
        <taxon>Papilionoideae</taxon>
        <taxon>50 kb inversion clade</taxon>
        <taxon>NPAAA clade</taxon>
        <taxon>indigoferoid/millettioid clade</taxon>
        <taxon>Phaseoleae</taxon>
        <taxon>Phaseolus</taxon>
    </lineage>
</organism>
<proteinExistence type="predicted"/>
<keyword evidence="3" id="KW-1185">Reference proteome</keyword>
<dbReference type="AlphaFoldDB" id="V7AMS6"/>